<dbReference type="InterPro" id="IPR036770">
    <property type="entry name" value="Ankyrin_rpt-contain_sf"/>
</dbReference>
<sequence length="600" mass="65601">IYPSSQARSGSSCQAGKPDRNLWNNHGPVSLRPATSMAHFDVERGDIRFRVKVPHGSSDFTCRLAEGVLRRNITAARVRLLIQLGADPNATVQLTDLNEGWELEFSLIELCIDGWAREMASSAYLYGIRWEGPADGGASVVREMIAGGGLIAGSVGETALYRAVCNVNRSVVDLLIGIGVRLSGNEAEEEGISESLLEDMLEYHRDLHFANHRPASGQDVLYMIRTLTRRWPHLLAHERTRIDCLRAVLNHPVLEADAQEAILTHLHTNPRPLPIDDREFGRLLARAARGMHHTSIDWLHSTDPAAFRASINTRVLGATPLSQAAGERMRDDLPDDLAQEWEAERGRCIRRMIQLGACVEAAGVAPLKAKPTEQRQQWERRALQAYSAELSQLSTGEAVMAAVNAALRPMRTWAANLSAALPDMTTEQLTAAFPHQSSPSPMSPSPSLPPPSGTRPLNRDVSAFTWRIGSFFVDPSALEGAIETQTTLGKRINAAMRRYVVEASSLSVSCNQEITGTSKADHKRTRDGQQLVRPSLQCFALGGVRGARLGLREVVRCAIAEEAAKYGLAVDGMSCVPLFDWRQLGYVAGGGAVFVLMGME</sequence>
<feature type="non-terminal residue" evidence="2">
    <location>
        <position position="1"/>
    </location>
</feature>
<feature type="compositionally biased region" description="Pro residues" evidence="1">
    <location>
        <begin position="441"/>
        <end position="453"/>
    </location>
</feature>
<dbReference type="Gene3D" id="1.25.40.20">
    <property type="entry name" value="Ankyrin repeat-containing domain"/>
    <property type="match status" value="1"/>
</dbReference>
<dbReference type="InParanoid" id="A0A0G4FIA1"/>
<organism evidence="2 3">
    <name type="scientific">Vitrella brassicaformis (strain CCMP3155)</name>
    <dbReference type="NCBI Taxonomy" id="1169540"/>
    <lineage>
        <taxon>Eukaryota</taxon>
        <taxon>Sar</taxon>
        <taxon>Alveolata</taxon>
        <taxon>Colpodellida</taxon>
        <taxon>Vitrellaceae</taxon>
        <taxon>Vitrella</taxon>
    </lineage>
</organism>
<dbReference type="EMBL" id="CDMY01000446">
    <property type="protein sequence ID" value="CEM13204.1"/>
    <property type="molecule type" value="Genomic_DNA"/>
</dbReference>
<feature type="region of interest" description="Disordered" evidence="1">
    <location>
        <begin position="433"/>
        <end position="458"/>
    </location>
</feature>
<dbReference type="VEuPathDB" id="CryptoDB:Vbra_9218"/>
<dbReference type="AlphaFoldDB" id="A0A0G4FIA1"/>
<evidence type="ECO:0000313" key="3">
    <source>
        <dbReference type="Proteomes" id="UP000041254"/>
    </source>
</evidence>
<reference evidence="2 3" key="1">
    <citation type="submission" date="2014-11" db="EMBL/GenBank/DDBJ databases">
        <authorList>
            <person name="Zhu J."/>
            <person name="Qi W."/>
            <person name="Song R."/>
        </authorList>
    </citation>
    <scope>NUCLEOTIDE SEQUENCE [LARGE SCALE GENOMIC DNA]</scope>
</reference>
<evidence type="ECO:0000313" key="2">
    <source>
        <dbReference type="EMBL" id="CEM13204.1"/>
    </source>
</evidence>
<dbReference type="Proteomes" id="UP000041254">
    <property type="component" value="Unassembled WGS sequence"/>
</dbReference>
<proteinExistence type="predicted"/>
<gene>
    <name evidence="2" type="ORF">Vbra_9218</name>
</gene>
<evidence type="ECO:0000256" key="1">
    <source>
        <dbReference type="SAM" id="MobiDB-lite"/>
    </source>
</evidence>
<keyword evidence="3" id="KW-1185">Reference proteome</keyword>
<accession>A0A0G4FIA1</accession>
<protein>
    <submittedName>
        <fullName evidence="2">Uncharacterized protein</fullName>
    </submittedName>
</protein>
<name>A0A0G4FIA1_VITBC</name>